<keyword evidence="1" id="KW-1133">Transmembrane helix</keyword>
<name>A0A2P2QGK8_RHIMU</name>
<proteinExistence type="predicted"/>
<reference evidence="2" key="1">
    <citation type="submission" date="2018-02" db="EMBL/GenBank/DDBJ databases">
        <title>Rhizophora mucronata_Transcriptome.</title>
        <authorList>
            <person name="Meera S.P."/>
            <person name="Sreeshan A."/>
            <person name="Augustine A."/>
        </authorList>
    </citation>
    <scope>NUCLEOTIDE SEQUENCE</scope>
    <source>
        <tissue evidence="2">Leaf</tissue>
    </source>
</reference>
<evidence type="ECO:0000313" key="2">
    <source>
        <dbReference type="EMBL" id="MBX66162.1"/>
    </source>
</evidence>
<accession>A0A2P2QGK8</accession>
<feature type="transmembrane region" description="Helical" evidence="1">
    <location>
        <begin position="20"/>
        <end position="40"/>
    </location>
</feature>
<dbReference type="AlphaFoldDB" id="A0A2P2QGK8"/>
<dbReference type="EMBL" id="GGEC01085678">
    <property type="protein sequence ID" value="MBX66162.1"/>
    <property type="molecule type" value="Transcribed_RNA"/>
</dbReference>
<protein>
    <submittedName>
        <fullName evidence="2">Uncharacterized protein</fullName>
    </submittedName>
</protein>
<organism evidence="2">
    <name type="scientific">Rhizophora mucronata</name>
    <name type="common">Asiatic mangrove</name>
    <dbReference type="NCBI Taxonomy" id="61149"/>
    <lineage>
        <taxon>Eukaryota</taxon>
        <taxon>Viridiplantae</taxon>
        <taxon>Streptophyta</taxon>
        <taxon>Embryophyta</taxon>
        <taxon>Tracheophyta</taxon>
        <taxon>Spermatophyta</taxon>
        <taxon>Magnoliopsida</taxon>
        <taxon>eudicotyledons</taxon>
        <taxon>Gunneridae</taxon>
        <taxon>Pentapetalae</taxon>
        <taxon>rosids</taxon>
        <taxon>fabids</taxon>
        <taxon>Malpighiales</taxon>
        <taxon>Rhizophoraceae</taxon>
        <taxon>Rhizophora</taxon>
    </lineage>
</organism>
<evidence type="ECO:0000256" key="1">
    <source>
        <dbReference type="SAM" id="Phobius"/>
    </source>
</evidence>
<keyword evidence="1" id="KW-0472">Membrane</keyword>
<keyword evidence="1" id="KW-0812">Transmembrane</keyword>
<sequence>MQLKKGVLLHVDRHIKKRIIIVFFLIMVASHICVHLLLFWPCLVNWL</sequence>